<comment type="caution">
    <text evidence="2">The sequence shown here is derived from an EMBL/GenBank/DDBJ whole genome shotgun (WGS) entry which is preliminary data.</text>
</comment>
<accession>A0A2G2VLT3</accession>
<evidence type="ECO:0000256" key="1">
    <source>
        <dbReference type="SAM" id="MobiDB-lite"/>
    </source>
</evidence>
<reference evidence="3" key="2">
    <citation type="journal article" date="2017" name="J. Anim. Genet.">
        <title>Multiple reference genome sequences of hot pepper reveal the massive evolution of plant disease resistance genes by retroduplication.</title>
        <authorList>
            <person name="Kim S."/>
            <person name="Park J."/>
            <person name="Yeom S.-I."/>
            <person name="Kim Y.-M."/>
            <person name="Seo E."/>
            <person name="Kim K.-T."/>
            <person name="Kim M.-S."/>
            <person name="Lee J.M."/>
            <person name="Cheong K."/>
            <person name="Shin H.-S."/>
            <person name="Kim S.-B."/>
            <person name="Han K."/>
            <person name="Lee J."/>
            <person name="Park M."/>
            <person name="Lee H.-A."/>
            <person name="Lee H.-Y."/>
            <person name="Lee Y."/>
            <person name="Oh S."/>
            <person name="Lee J.H."/>
            <person name="Choi E."/>
            <person name="Choi E."/>
            <person name="Lee S.E."/>
            <person name="Jeon J."/>
            <person name="Kim H."/>
            <person name="Choi G."/>
            <person name="Song H."/>
            <person name="Lee J."/>
            <person name="Lee S.-C."/>
            <person name="Kwon J.-K."/>
            <person name="Lee H.-Y."/>
            <person name="Koo N."/>
            <person name="Hong Y."/>
            <person name="Kim R.W."/>
            <person name="Kang W.-H."/>
            <person name="Huh J.H."/>
            <person name="Kang B.-C."/>
            <person name="Yang T.-J."/>
            <person name="Lee Y.-H."/>
            <person name="Bennetzen J.L."/>
            <person name="Choi D."/>
        </authorList>
    </citation>
    <scope>NUCLEOTIDE SEQUENCE [LARGE SCALE GENOMIC DNA]</scope>
    <source>
        <strain evidence="3">cv. PBC81</strain>
    </source>
</reference>
<name>A0A2G2VLT3_CAPBA</name>
<feature type="compositionally biased region" description="Basic and acidic residues" evidence="1">
    <location>
        <begin position="63"/>
        <end position="87"/>
    </location>
</feature>
<dbReference type="AlphaFoldDB" id="A0A2G2VLT3"/>
<protein>
    <submittedName>
        <fullName evidence="2">Uncharacterized protein</fullName>
    </submittedName>
</protein>
<sequence length="117" mass="13401">MKEFGTIKEYSLALLKRIEVQNEKGPFNDDKEVENFQCWWLKQSVGSNLVGVDLSLWSSSASPDEHADSQDHDEKAYNQNHDGDNSDRSMLFPAIDHDRSINSLIHYCRSHYGAIDL</sequence>
<dbReference type="EMBL" id="MLFT02000011">
    <property type="protein sequence ID" value="PHT33912.1"/>
    <property type="molecule type" value="Genomic_DNA"/>
</dbReference>
<dbReference type="Proteomes" id="UP000224567">
    <property type="component" value="Unassembled WGS sequence"/>
</dbReference>
<organism evidence="2 3">
    <name type="scientific">Capsicum baccatum</name>
    <name type="common">Peruvian pepper</name>
    <dbReference type="NCBI Taxonomy" id="33114"/>
    <lineage>
        <taxon>Eukaryota</taxon>
        <taxon>Viridiplantae</taxon>
        <taxon>Streptophyta</taxon>
        <taxon>Embryophyta</taxon>
        <taxon>Tracheophyta</taxon>
        <taxon>Spermatophyta</taxon>
        <taxon>Magnoliopsida</taxon>
        <taxon>eudicotyledons</taxon>
        <taxon>Gunneridae</taxon>
        <taxon>Pentapetalae</taxon>
        <taxon>asterids</taxon>
        <taxon>lamiids</taxon>
        <taxon>Solanales</taxon>
        <taxon>Solanaceae</taxon>
        <taxon>Solanoideae</taxon>
        <taxon>Capsiceae</taxon>
        <taxon>Capsicum</taxon>
    </lineage>
</organism>
<evidence type="ECO:0000313" key="2">
    <source>
        <dbReference type="EMBL" id="PHT33912.1"/>
    </source>
</evidence>
<gene>
    <name evidence="2" type="ORF">CQW23_25712</name>
</gene>
<feature type="region of interest" description="Disordered" evidence="1">
    <location>
        <begin position="60"/>
        <end position="91"/>
    </location>
</feature>
<proteinExistence type="predicted"/>
<reference evidence="2 3" key="1">
    <citation type="journal article" date="2017" name="Genome Biol.">
        <title>New reference genome sequences of hot pepper reveal the massive evolution of plant disease-resistance genes by retroduplication.</title>
        <authorList>
            <person name="Kim S."/>
            <person name="Park J."/>
            <person name="Yeom S.I."/>
            <person name="Kim Y.M."/>
            <person name="Seo E."/>
            <person name="Kim K.T."/>
            <person name="Kim M.S."/>
            <person name="Lee J.M."/>
            <person name="Cheong K."/>
            <person name="Shin H.S."/>
            <person name="Kim S.B."/>
            <person name="Han K."/>
            <person name="Lee J."/>
            <person name="Park M."/>
            <person name="Lee H.A."/>
            <person name="Lee H.Y."/>
            <person name="Lee Y."/>
            <person name="Oh S."/>
            <person name="Lee J.H."/>
            <person name="Choi E."/>
            <person name="Choi E."/>
            <person name="Lee S.E."/>
            <person name="Jeon J."/>
            <person name="Kim H."/>
            <person name="Choi G."/>
            <person name="Song H."/>
            <person name="Lee J."/>
            <person name="Lee S.C."/>
            <person name="Kwon J.K."/>
            <person name="Lee H.Y."/>
            <person name="Koo N."/>
            <person name="Hong Y."/>
            <person name="Kim R.W."/>
            <person name="Kang W.H."/>
            <person name="Huh J.H."/>
            <person name="Kang B.C."/>
            <person name="Yang T.J."/>
            <person name="Lee Y.H."/>
            <person name="Bennetzen J.L."/>
            <person name="Choi D."/>
        </authorList>
    </citation>
    <scope>NUCLEOTIDE SEQUENCE [LARGE SCALE GENOMIC DNA]</scope>
    <source>
        <strain evidence="3">cv. PBC81</strain>
    </source>
</reference>
<evidence type="ECO:0000313" key="3">
    <source>
        <dbReference type="Proteomes" id="UP000224567"/>
    </source>
</evidence>
<keyword evidence="3" id="KW-1185">Reference proteome</keyword>